<evidence type="ECO:0000313" key="2">
    <source>
        <dbReference type="EMBL" id="KAF9478040.1"/>
    </source>
</evidence>
<comment type="caution">
    <text evidence="2">The sequence shown here is derived from an EMBL/GenBank/DDBJ whole genome shotgun (WGS) entry which is preliminary data.</text>
</comment>
<dbReference type="EMBL" id="MU155244">
    <property type="protein sequence ID" value="KAF9478040.1"/>
    <property type="molecule type" value="Genomic_DNA"/>
</dbReference>
<keyword evidence="1" id="KW-1133">Transmembrane helix</keyword>
<gene>
    <name evidence="2" type="ORF">BDN70DRAFT_72380</name>
</gene>
<keyword evidence="1" id="KW-0812">Transmembrane</keyword>
<dbReference type="AlphaFoldDB" id="A0A9P5Z1I2"/>
<keyword evidence="1" id="KW-0472">Membrane</keyword>
<organism evidence="2 3">
    <name type="scientific">Pholiota conissans</name>
    <dbReference type="NCBI Taxonomy" id="109636"/>
    <lineage>
        <taxon>Eukaryota</taxon>
        <taxon>Fungi</taxon>
        <taxon>Dikarya</taxon>
        <taxon>Basidiomycota</taxon>
        <taxon>Agaricomycotina</taxon>
        <taxon>Agaricomycetes</taxon>
        <taxon>Agaricomycetidae</taxon>
        <taxon>Agaricales</taxon>
        <taxon>Agaricineae</taxon>
        <taxon>Strophariaceae</taxon>
        <taxon>Pholiota</taxon>
    </lineage>
</organism>
<evidence type="ECO:0000256" key="1">
    <source>
        <dbReference type="SAM" id="Phobius"/>
    </source>
</evidence>
<dbReference type="OrthoDB" id="10581073at2759"/>
<protein>
    <submittedName>
        <fullName evidence="2">Uncharacterized protein</fullName>
    </submittedName>
</protein>
<dbReference type="Proteomes" id="UP000807469">
    <property type="component" value="Unassembled WGS sequence"/>
</dbReference>
<keyword evidence="3" id="KW-1185">Reference proteome</keyword>
<proteinExistence type="predicted"/>
<reference evidence="2" key="1">
    <citation type="submission" date="2020-11" db="EMBL/GenBank/DDBJ databases">
        <authorList>
            <consortium name="DOE Joint Genome Institute"/>
            <person name="Ahrendt S."/>
            <person name="Riley R."/>
            <person name="Andreopoulos W."/>
            <person name="Labutti K."/>
            <person name="Pangilinan J."/>
            <person name="Ruiz-Duenas F.J."/>
            <person name="Barrasa J.M."/>
            <person name="Sanchez-Garcia M."/>
            <person name="Camarero S."/>
            <person name="Miyauchi S."/>
            <person name="Serrano A."/>
            <person name="Linde D."/>
            <person name="Babiker R."/>
            <person name="Drula E."/>
            <person name="Ayuso-Fernandez I."/>
            <person name="Pacheco R."/>
            <person name="Padilla G."/>
            <person name="Ferreira P."/>
            <person name="Barriuso J."/>
            <person name="Kellner H."/>
            <person name="Castanera R."/>
            <person name="Alfaro M."/>
            <person name="Ramirez L."/>
            <person name="Pisabarro A.G."/>
            <person name="Kuo A."/>
            <person name="Tritt A."/>
            <person name="Lipzen A."/>
            <person name="He G."/>
            <person name="Yan M."/>
            <person name="Ng V."/>
            <person name="Cullen D."/>
            <person name="Martin F."/>
            <person name="Rosso M.-N."/>
            <person name="Henrissat B."/>
            <person name="Hibbett D."/>
            <person name="Martinez A.T."/>
            <person name="Grigoriev I.V."/>
        </authorList>
    </citation>
    <scope>NUCLEOTIDE SEQUENCE</scope>
    <source>
        <strain evidence="2">CIRM-BRFM 674</strain>
    </source>
</reference>
<accession>A0A9P5Z1I2</accession>
<evidence type="ECO:0000313" key="3">
    <source>
        <dbReference type="Proteomes" id="UP000807469"/>
    </source>
</evidence>
<name>A0A9P5Z1I2_9AGAR</name>
<sequence length="107" mass="12290">MPYLHHQLIPSFFFSSFAKPPVPRLPFIPCHSMHLSSTSSITVISYTPPFRTRTRHKDRHSSPSGIVAAAFVIKYILFFTLSYTCFTPLRQVLVDPHQNTFFGIHIL</sequence>
<feature type="transmembrane region" description="Helical" evidence="1">
    <location>
        <begin position="65"/>
        <end position="83"/>
    </location>
</feature>